<dbReference type="EC" id="6.1.1.13" evidence="1"/>
<dbReference type="Gene3D" id="3.30.300.30">
    <property type="match status" value="1"/>
</dbReference>
<dbReference type="Gene3D" id="3.40.50.12780">
    <property type="entry name" value="N-terminal domain of ligase-like"/>
    <property type="match status" value="1"/>
</dbReference>
<dbReference type="Proteomes" id="UP000254069">
    <property type="component" value="Unassembled WGS sequence"/>
</dbReference>
<dbReference type="GO" id="GO:0016874">
    <property type="term" value="F:ligase activity"/>
    <property type="evidence" value="ECO:0007669"/>
    <property type="project" value="UniProtKB-KW"/>
</dbReference>
<protein>
    <submittedName>
        <fullName evidence="1">D-alanine--poly(Phosphoribitol) ligase subunit 1</fullName>
        <ecNumber evidence="1">6.1.1.13</ecNumber>
    </submittedName>
</protein>
<dbReference type="PANTHER" id="PTHR45398:SF1">
    <property type="entry name" value="ENZYME, PUTATIVE (JCVI)-RELATED"/>
    <property type="match status" value="1"/>
</dbReference>
<dbReference type="AlphaFoldDB" id="A0A379ZUD0"/>
<gene>
    <name evidence="1" type="primary">dltA</name>
    <name evidence="1" type="ORF">NCTC10738_01996</name>
</gene>
<keyword evidence="2" id="KW-1185">Reference proteome</keyword>
<name>A0A379ZUD0_9GAMM</name>
<sequence length="456" mass="50849">MTELLKTWLTQGPAGQQLISFNHHDIVTGSLFATQVYHLHQRLQARPEKRWLLACDSSDLFAVGLCAALLSGKQIILPANTQPGTLSELTQEFDAIVSDRPLCEGKIWLELKKELSLPHSPWPQMAEGDGFGELLLFTSGSSGQPKAVRKRLQQLDAEVSVLEQTFAAHLPHCSVIATVSHQHIYGLLFKILWPLAASRPFLSDLVEYPETLSYYTALFPNLCLISSPAQLSRLPDALEHERQLHTPSLIFSSGGPLSLEAAQGVKRCYGSLPIEVYGSTETGGIGYRRQQSSDTPWQAFAPMELSNDSDGALLLRSPYLEDNGQYRCEDKVRLLGEGQFCLEGRLDRIVKIEEKRLSLVQMETLLNAHPWVTQSHLVLLENPRVQLGAAVELSTAGKAQLEAEGKLSINNALKAHLLSQFERVTLPRRWRYPQQLPLNAQGKLLKNDILELFDHD</sequence>
<dbReference type="PANTHER" id="PTHR45398">
    <property type="match status" value="1"/>
</dbReference>
<evidence type="ECO:0000313" key="1">
    <source>
        <dbReference type="EMBL" id="SUI68507.1"/>
    </source>
</evidence>
<dbReference type="InterPro" id="IPR042099">
    <property type="entry name" value="ANL_N_sf"/>
</dbReference>
<dbReference type="RefSeq" id="WP_025010133.1">
    <property type="nucleotide sequence ID" value="NZ_AP024609.1"/>
</dbReference>
<reference evidence="1 2" key="1">
    <citation type="submission" date="2018-06" db="EMBL/GenBank/DDBJ databases">
        <authorList>
            <consortium name="Pathogen Informatics"/>
            <person name="Doyle S."/>
        </authorList>
    </citation>
    <scope>NUCLEOTIDE SEQUENCE [LARGE SCALE GENOMIC DNA]</scope>
    <source>
        <strain evidence="1 2">NCTC10738</strain>
    </source>
</reference>
<dbReference type="EMBL" id="UGYO01000001">
    <property type="protein sequence ID" value="SUI68507.1"/>
    <property type="molecule type" value="Genomic_DNA"/>
</dbReference>
<keyword evidence="1" id="KW-0436">Ligase</keyword>
<dbReference type="PROSITE" id="PS00455">
    <property type="entry name" value="AMP_BINDING"/>
    <property type="match status" value="1"/>
</dbReference>
<dbReference type="SUPFAM" id="SSF56801">
    <property type="entry name" value="Acetyl-CoA synthetase-like"/>
    <property type="match status" value="1"/>
</dbReference>
<evidence type="ECO:0000313" key="2">
    <source>
        <dbReference type="Proteomes" id="UP000254069"/>
    </source>
</evidence>
<organism evidence="1 2">
    <name type="scientific">Shewanella algae</name>
    <dbReference type="NCBI Taxonomy" id="38313"/>
    <lineage>
        <taxon>Bacteria</taxon>
        <taxon>Pseudomonadati</taxon>
        <taxon>Pseudomonadota</taxon>
        <taxon>Gammaproteobacteria</taxon>
        <taxon>Alteromonadales</taxon>
        <taxon>Shewanellaceae</taxon>
        <taxon>Shewanella</taxon>
    </lineage>
</organism>
<accession>A0A379ZUD0</accession>
<dbReference type="InterPro" id="IPR020845">
    <property type="entry name" value="AMP-binding_CS"/>
</dbReference>
<proteinExistence type="predicted"/>
<dbReference type="Pfam" id="PF00501">
    <property type="entry name" value="AMP-binding"/>
    <property type="match status" value="1"/>
</dbReference>
<dbReference type="InterPro" id="IPR000873">
    <property type="entry name" value="AMP-dep_synth/lig_dom"/>
</dbReference>
<dbReference type="InterPro" id="IPR045851">
    <property type="entry name" value="AMP-bd_C_sf"/>
</dbReference>
<dbReference type="GeneID" id="93811086"/>